<feature type="coiled-coil region" evidence="1">
    <location>
        <begin position="182"/>
        <end position="209"/>
    </location>
</feature>
<protein>
    <submittedName>
        <fullName evidence="3">Uncharacterized protein</fullName>
    </submittedName>
</protein>
<reference evidence="3 4" key="1">
    <citation type="submission" date="2019-07" db="EMBL/GenBank/DDBJ databases">
        <title>Characterization of Brevibacillus brevis HK544, as a potential biocontrol agent.</title>
        <authorList>
            <person name="Kim H."/>
        </authorList>
    </citation>
    <scope>NUCLEOTIDE SEQUENCE [LARGE SCALE GENOMIC DNA]</scope>
    <source>
        <strain evidence="3 4">HK544</strain>
    </source>
</reference>
<evidence type="ECO:0000313" key="4">
    <source>
        <dbReference type="Proteomes" id="UP000317713"/>
    </source>
</evidence>
<proteinExistence type="predicted"/>
<dbReference type="AlphaFoldDB" id="A0A517IAF4"/>
<name>A0A517IAF4_BREBE</name>
<organism evidence="3 4">
    <name type="scientific">Brevibacillus brevis</name>
    <name type="common">Bacillus brevis</name>
    <dbReference type="NCBI Taxonomy" id="1393"/>
    <lineage>
        <taxon>Bacteria</taxon>
        <taxon>Bacillati</taxon>
        <taxon>Bacillota</taxon>
        <taxon>Bacilli</taxon>
        <taxon>Bacillales</taxon>
        <taxon>Paenibacillaceae</taxon>
        <taxon>Brevibacillus</taxon>
    </lineage>
</organism>
<accession>A0A517IAF4</accession>
<dbReference type="Proteomes" id="UP000317713">
    <property type="component" value="Chromosome"/>
</dbReference>
<keyword evidence="2" id="KW-0472">Membrane</keyword>
<evidence type="ECO:0000256" key="1">
    <source>
        <dbReference type="SAM" id="Coils"/>
    </source>
</evidence>
<evidence type="ECO:0000256" key="2">
    <source>
        <dbReference type="SAM" id="Phobius"/>
    </source>
</evidence>
<sequence>MQKEKKNIFTRTYKIGNFEVRGNTVLLIFATPILINYFLLTWRAPFVFGDANSWLGFLANYSGGIIGGLVAFFAAKIQMDFQKEREKLQRYLAQLPTLTKLSLELTKMKLQFEVSKDIPKNLPPDMPDEVKNNIHKSSLTLEPLIRERWGNLDVIQDPILLSELYKLFESYERTVEVLGFNLTELELSIKKRELEKDKLEKKLKKGRANEVEKIDFELLCHNLQNDMLRHKVLEADKRHYWSILGNAFVKANDLEQRVNTLIEEIKGKTKEQKAM</sequence>
<gene>
    <name evidence="3" type="ORF">FPS98_18535</name>
</gene>
<keyword evidence="2" id="KW-0812">Transmembrane</keyword>
<feature type="transmembrane region" description="Helical" evidence="2">
    <location>
        <begin position="20"/>
        <end position="42"/>
    </location>
</feature>
<dbReference type="EMBL" id="CP042161">
    <property type="protein sequence ID" value="QDS35852.1"/>
    <property type="molecule type" value="Genomic_DNA"/>
</dbReference>
<feature type="transmembrane region" description="Helical" evidence="2">
    <location>
        <begin position="54"/>
        <end position="75"/>
    </location>
</feature>
<keyword evidence="1" id="KW-0175">Coiled coil</keyword>
<dbReference type="RefSeq" id="WP_144617467.1">
    <property type="nucleotide sequence ID" value="NZ_CP042161.1"/>
</dbReference>
<evidence type="ECO:0000313" key="3">
    <source>
        <dbReference type="EMBL" id="QDS35852.1"/>
    </source>
</evidence>
<keyword evidence="2" id="KW-1133">Transmembrane helix</keyword>